<evidence type="ECO:0000256" key="4">
    <source>
        <dbReference type="RuleBase" id="RU003690"/>
    </source>
</evidence>
<keyword evidence="3" id="KW-0326">Glycosidase</keyword>
<evidence type="ECO:0000313" key="6">
    <source>
        <dbReference type="Proteomes" id="UP000760819"/>
    </source>
</evidence>
<evidence type="ECO:0000256" key="3">
    <source>
        <dbReference type="ARBA" id="ARBA00023295"/>
    </source>
</evidence>
<dbReference type="SUPFAM" id="SSF51445">
    <property type="entry name" value="(Trans)glycosidases"/>
    <property type="match status" value="1"/>
</dbReference>
<comment type="caution">
    <text evidence="5">The sequence shown here is derived from an EMBL/GenBank/DDBJ whole genome shotgun (WGS) entry which is preliminary data.</text>
</comment>
<dbReference type="AlphaFoldDB" id="A0A955L055"/>
<protein>
    <submittedName>
        <fullName evidence="5">Glycoside hydrolase family 1 protein</fullName>
    </submittedName>
</protein>
<dbReference type="GO" id="GO:0005975">
    <property type="term" value="P:carbohydrate metabolic process"/>
    <property type="evidence" value="ECO:0007669"/>
    <property type="project" value="InterPro"/>
</dbReference>
<feature type="non-terminal residue" evidence="5">
    <location>
        <position position="423"/>
    </location>
</feature>
<dbReference type="PRINTS" id="PR00131">
    <property type="entry name" value="GLHYDRLASE1"/>
</dbReference>
<gene>
    <name evidence="5" type="ORF">KC640_00530</name>
</gene>
<accession>A0A955L055</accession>
<name>A0A955L055_9BACT</name>
<proteinExistence type="inferred from homology"/>
<dbReference type="EMBL" id="JAGQLI010000027">
    <property type="protein sequence ID" value="MCA9378890.1"/>
    <property type="molecule type" value="Genomic_DNA"/>
</dbReference>
<keyword evidence="2 5" id="KW-0378">Hydrolase</keyword>
<dbReference type="PANTHER" id="PTHR10353:SF209">
    <property type="entry name" value="GALACTOLIPID GALACTOSYLTRANSFERASE SFR2, CHLOROPLASTIC"/>
    <property type="match status" value="1"/>
</dbReference>
<reference evidence="5" key="2">
    <citation type="journal article" date="2021" name="Microbiome">
        <title>Successional dynamics and alternative stable states in a saline activated sludge microbial community over 9 years.</title>
        <authorList>
            <person name="Wang Y."/>
            <person name="Ye J."/>
            <person name="Ju F."/>
            <person name="Liu L."/>
            <person name="Boyd J.A."/>
            <person name="Deng Y."/>
            <person name="Parks D.H."/>
            <person name="Jiang X."/>
            <person name="Yin X."/>
            <person name="Woodcroft B.J."/>
            <person name="Tyson G.W."/>
            <person name="Hugenholtz P."/>
            <person name="Polz M.F."/>
            <person name="Zhang T."/>
        </authorList>
    </citation>
    <scope>NUCLEOTIDE SEQUENCE</scope>
    <source>
        <strain evidence="5">HKST-UBA12</strain>
    </source>
</reference>
<dbReference type="InterPro" id="IPR017853">
    <property type="entry name" value="GH"/>
</dbReference>
<dbReference type="Proteomes" id="UP000760819">
    <property type="component" value="Unassembled WGS sequence"/>
</dbReference>
<evidence type="ECO:0000313" key="5">
    <source>
        <dbReference type="EMBL" id="MCA9378890.1"/>
    </source>
</evidence>
<dbReference type="InterPro" id="IPR033132">
    <property type="entry name" value="GH_1_N_CS"/>
</dbReference>
<sequence length="423" mass="49630">MANTDISDLKFPTDFFWGAATSAHQVEGGNHNSWSEWEIANADRLAQEAKERCDRKGINWEKVSDRALNPQNYISGKAADHYHLYEQDFDLLKSLGLNSYRFSIEWSRVEPEFGKFNDQEIAHYQRVIAALRERDIEPFVTLWHWTIPTWFRDRGGWANKDAARYFADFVSRIVGCCINADYWITLNEPEVYVNQSYLAGDWPPQRKSYWDYFSLLNGLIEAHNYVTDAVRQLRPGAKLGVAHNITKIEATPDNPLNRFGVSVVNWWTNRYLLDRVVEKSDFIGLNYYFRRYLNITPFVKKAQPSGPMSDMGWELYPEGIYHVLKGLQKYRKPVFITEHGLADADDKLREWYMTESLRNMQKAMREGVDVRGYFHWSLLDNFEWDKGFWPRFGLIEVDFETQERKVRESAKRLGEIVRGSHAS</sequence>
<dbReference type="InterPro" id="IPR001360">
    <property type="entry name" value="Glyco_hydro_1"/>
</dbReference>
<reference evidence="5" key="1">
    <citation type="submission" date="2020-04" db="EMBL/GenBank/DDBJ databases">
        <authorList>
            <person name="Zhang T."/>
        </authorList>
    </citation>
    <scope>NUCLEOTIDE SEQUENCE</scope>
    <source>
        <strain evidence="5">HKST-UBA12</strain>
    </source>
</reference>
<comment type="similarity">
    <text evidence="1 4">Belongs to the glycosyl hydrolase 1 family.</text>
</comment>
<organism evidence="5 6">
    <name type="scientific">Candidatus Dojkabacteria bacterium</name>
    <dbReference type="NCBI Taxonomy" id="2099670"/>
    <lineage>
        <taxon>Bacteria</taxon>
        <taxon>Candidatus Dojkabacteria</taxon>
    </lineage>
</organism>
<dbReference type="GO" id="GO:0008422">
    <property type="term" value="F:beta-glucosidase activity"/>
    <property type="evidence" value="ECO:0007669"/>
    <property type="project" value="TreeGrafter"/>
</dbReference>
<evidence type="ECO:0000256" key="2">
    <source>
        <dbReference type="ARBA" id="ARBA00022801"/>
    </source>
</evidence>
<dbReference type="Pfam" id="PF00232">
    <property type="entry name" value="Glyco_hydro_1"/>
    <property type="match status" value="2"/>
</dbReference>
<dbReference type="PROSITE" id="PS00653">
    <property type="entry name" value="GLYCOSYL_HYDROL_F1_2"/>
    <property type="match status" value="1"/>
</dbReference>
<dbReference type="PANTHER" id="PTHR10353">
    <property type="entry name" value="GLYCOSYL HYDROLASE"/>
    <property type="match status" value="1"/>
</dbReference>
<evidence type="ECO:0000256" key="1">
    <source>
        <dbReference type="ARBA" id="ARBA00010838"/>
    </source>
</evidence>
<dbReference type="Gene3D" id="3.20.20.80">
    <property type="entry name" value="Glycosidases"/>
    <property type="match status" value="1"/>
</dbReference>